<dbReference type="EMBL" id="FNYC01000003">
    <property type="protein sequence ID" value="SEI94626.1"/>
    <property type="molecule type" value="Genomic_DNA"/>
</dbReference>
<keyword evidence="4" id="KW-1185">Reference proteome</keyword>
<organism evidence="3 4">
    <name type="scientific">Frateuria terrea</name>
    <dbReference type="NCBI Taxonomy" id="529704"/>
    <lineage>
        <taxon>Bacteria</taxon>
        <taxon>Pseudomonadati</taxon>
        <taxon>Pseudomonadota</taxon>
        <taxon>Gammaproteobacteria</taxon>
        <taxon>Lysobacterales</taxon>
        <taxon>Rhodanobacteraceae</taxon>
        <taxon>Frateuria</taxon>
    </lineage>
</organism>
<dbReference type="AlphaFoldDB" id="A0A1H6USE1"/>
<dbReference type="RefSeq" id="WP_091335742.1">
    <property type="nucleotide sequence ID" value="NZ_FNYC01000003.1"/>
</dbReference>
<dbReference type="InterPro" id="IPR006015">
    <property type="entry name" value="Universal_stress_UspA"/>
</dbReference>
<comment type="similarity">
    <text evidence="1">Belongs to the universal stress protein A family.</text>
</comment>
<feature type="domain" description="UspA" evidence="2">
    <location>
        <begin position="212"/>
        <end position="272"/>
    </location>
</feature>
<evidence type="ECO:0000256" key="1">
    <source>
        <dbReference type="ARBA" id="ARBA00008791"/>
    </source>
</evidence>
<name>A0A1H6USE1_9GAMM</name>
<dbReference type="STRING" id="529704.SAMN02927913_1600"/>
<evidence type="ECO:0000313" key="4">
    <source>
        <dbReference type="Proteomes" id="UP000199420"/>
    </source>
</evidence>
<evidence type="ECO:0000259" key="2">
    <source>
        <dbReference type="Pfam" id="PF00582"/>
    </source>
</evidence>
<evidence type="ECO:0000313" key="3">
    <source>
        <dbReference type="EMBL" id="SEI94626.1"/>
    </source>
</evidence>
<dbReference type="OrthoDB" id="9804721at2"/>
<reference evidence="3 4" key="1">
    <citation type="submission" date="2016-10" db="EMBL/GenBank/DDBJ databases">
        <authorList>
            <person name="de Groot N.N."/>
        </authorList>
    </citation>
    <scope>NUCLEOTIDE SEQUENCE [LARGE SCALE GENOMIC DNA]</scope>
    <source>
        <strain evidence="3 4">DSM 26515</strain>
    </source>
</reference>
<gene>
    <name evidence="3" type="ORF">SAMN04487997_2127</name>
</gene>
<dbReference type="SUPFAM" id="SSF52402">
    <property type="entry name" value="Adenine nucleotide alpha hydrolases-like"/>
    <property type="match status" value="2"/>
</dbReference>
<dbReference type="Gene3D" id="3.40.50.12370">
    <property type="match status" value="1"/>
</dbReference>
<dbReference type="CDD" id="cd00293">
    <property type="entry name" value="USP-like"/>
    <property type="match status" value="1"/>
</dbReference>
<dbReference type="Pfam" id="PF00582">
    <property type="entry name" value="Usp"/>
    <property type="match status" value="1"/>
</dbReference>
<protein>
    <submittedName>
        <fullName evidence="3">Nucleotide-binding universal stress protein, UspA family</fullName>
    </submittedName>
</protein>
<accession>A0A1H6USE1</accession>
<proteinExistence type="inferred from homology"/>
<dbReference type="Proteomes" id="UP000199420">
    <property type="component" value="Unassembled WGS sequence"/>
</dbReference>
<dbReference type="PRINTS" id="PR01438">
    <property type="entry name" value="UNVRSLSTRESS"/>
</dbReference>
<dbReference type="InterPro" id="IPR006016">
    <property type="entry name" value="UspA"/>
</dbReference>
<sequence length="275" mass="30003">MYDILINTLSHENWSRGAQYGTQLAGLLQASVTGAYVYPSPLYATPSFSTPELIEAVLETCRTLEASALAAERPFIDWANGMGIEHAAWVVGQGNLPDALVQIACWHDLLVLERNPGWAWSSPSDLASLILSVGLPCIVVPPQPVLTVALSRVAIAWNGASEAIRAVHAALPLLQRADEVLLLRGAPKDTFQEVTWKPPFDIDAYLKRHGVRARSQDLLTNEHGAGEALLEQSDRFHADLLVMGAYGHSRFSEWALGGATRDVLSNARLPVLFRH</sequence>